<keyword evidence="11" id="KW-1185">Reference proteome</keyword>
<dbReference type="OrthoDB" id="60033at2759"/>
<evidence type="ECO:0000256" key="6">
    <source>
        <dbReference type="RuleBase" id="RU004020"/>
    </source>
</evidence>
<reference evidence="10" key="1">
    <citation type="submission" date="2021-11" db="EMBL/GenBank/DDBJ databases">
        <authorList>
            <consortium name="Genoscope - CEA"/>
            <person name="William W."/>
        </authorList>
    </citation>
    <scope>NUCLEOTIDE SEQUENCE</scope>
</reference>
<organism evidence="10 11">
    <name type="scientific">Pelagomonas calceolata</name>
    <dbReference type="NCBI Taxonomy" id="35677"/>
    <lineage>
        <taxon>Eukaryota</taxon>
        <taxon>Sar</taxon>
        <taxon>Stramenopiles</taxon>
        <taxon>Ochrophyta</taxon>
        <taxon>Pelagophyceae</taxon>
        <taxon>Pelagomonadales</taxon>
        <taxon>Pelagomonadaceae</taxon>
        <taxon>Pelagomonas</taxon>
    </lineage>
</organism>
<dbReference type="InterPro" id="IPR000232">
    <property type="entry name" value="HSF_DNA-bd"/>
</dbReference>
<dbReference type="Gene3D" id="2.20.70.10">
    <property type="match status" value="1"/>
</dbReference>
<dbReference type="Pfam" id="PF00447">
    <property type="entry name" value="HSF_DNA-bind"/>
    <property type="match status" value="1"/>
</dbReference>
<feature type="compositionally biased region" description="Basic and acidic residues" evidence="7">
    <location>
        <begin position="597"/>
        <end position="612"/>
    </location>
</feature>
<dbReference type="InterPro" id="IPR036020">
    <property type="entry name" value="WW_dom_sf"/>
</dbReference>
<dbReference type="EMBL" id="CAKKNE010000002">
    <property type="protein sequence ID" value="CAH0369768.1"/>
    <property type="molecule type" value="Genomic_DNA"/>
</dbReference>
<evidence type="ECO:0000256" key="2">
    <source>
        <dbReference type="ARBA" id="ARBA00023015"/>
    </source>
</evidence>
<comment type="caution">
    <text evidence="10">The sequence shown here is derived from an EMBL/GenBank/DDBJ whole genome shotgun (WGS) entry which is preliminary data.</text>
</comment>
<keyword evidence="4" id="KW-0804">Transcription</keyword>
<feature type="region of interest" description="Disordered" evidence="7">
    <location>
        <begin position="571"/>
        <end position="612"/>
    </location>
</feature>
<dbReference type="SUPFAM" id="SSF54171">
    <property type="entry name" value="DNA-binding domain"/>
    <property type="match status" value="1"/>
</dbReference>
<evidence type="ECO:0000256" key="3">
    <source>
        <dbReference type="ARBA" id="ARBA00023125"/>
    </source>
</evidence>
<dbReference type="InterPro" id="IPR036955">
    <property type="entry name" value="AP2/ERF_dom_sf"/>
</dbReference>
<evidence type="ECO:0000313" key="10">
    <source>
        <dbReference type="EMBL" id="CAH0369768.1"/>
    </source>
</evidence>
<evidence type="ECO:0000259" key="8">
    <source>
        <dbReference type="PROSITE" id="PS50020"/>
    </source>
</evidence>
<dbReference type="InterPro" id="IPR016177">
    <property type="entry name" value="DNA-bd_dom_sf"/>
</dbReference>
<dbReference type="InterPro" id="IPR036390">
    <property type="entry name" value="WH_DNA-bd_sf"/>
</dbReference>
<keyword evidence="5" id="KW-0539">Nucleus</keyword>
<feature type="region of interest" description="Disordered" evidence="7">
    <location>
        <begin position="917"/>
        <end position="941"/>
    </location>
</feature>
<feature type="compositionally biased region" description="Pro residues" evidence="7">
    <location>
        <begin position="165"/>
        <end position="195"/>
    </location>
</feature>
<feature type="region of interest" description="Disordered" evidence="7">
    <location>
        <begin position="156"/>
        <end position="201"/>
    </location>
</feature>
<dbReference type="PROSITE" id="PS51032">
    <property type="entry name" value="AP2_ERF"/>
    <property type="match status" value="1"/>
</dbReference>
<protein>
    <recommendedName>
        <fullName evidence="12">WW domain-containing protein</fullName>
    </recommendedName>
</protein>
<dbReference type="Gene3D" id="3.30.730.10">
    <property type="entry name" value="AP2/ERF domain"/>
    <property type="match status" value="1"/>
</dbReference>
<dbReference type="GO" id="GO:0003700">
    <property type="term" value="F:DNA-binding transcription factor activity"/>
    <property type="evidence" value="ECO:0007669"/>
    <property type="project" value="InterPro"/>
</dbReference>
<feature type="region of interest" description="Disordered" evidence="7">
    <location>
        <begin position="973"/>
        <end position="1038"/>
    </location>
</feature>
<feature type="compositionally biased region" description="Pro residues" evidence="7">
    <location>
        <begin position="985"/>
        <end position="996"/>
    </location>
</feature>
<sequence>MNPQQGEQQGSEPPLQIPPVRQGYGRRPAHRSPPPPVRKRAAAYMAPARAAPRVRQDSLTTLPPPAAAAPAPAKDAWVRYVHVSGDAYWHNASTGESRWTAPEEAAAPAPAAPEPEPEPPRSPNNNRVAPKVVPVAPPTLAPAPSVAEIRAAYRREQAARRPTKPVVPPAPPSPVAWPAPSPPPTAVTASPPSPPSLTADPPTGARLCGDQISGAPRCATYRASRFAGCCWDARIRKWRANIQVKGYRIPLGDFDDEADAARAYDAARTKWKALMKSVKVPLNFPNSGIDEKTLAALPPLPASLRSELPPPPRRQVPNVVLAARPPPRPSPEKGAFPRELFALVADDVDAALSNNLVAWSRDGQRVVFLEPQAFAEKVCPRVWNHNKWASLTKQLNIYGFRACGDARNATEPASYEHEYFKKGRADLLSKVKRPSQDKPAAKNRGKRPFYGNQFTREVDNTAVLPELGAPLADAPHEAITESVFSDKPARLGGTHPPRSEDDDPSSFKASRAIGDAACAAAFLKRGSRVKSAVSEIAAELISEDCSRREATGRVLRYYYASFKASDKYPAAKAASRDEFEEEDSSSGRGMRLRRRRERSESPEVAPTREKRIDPVNELRRALKNCRSMRECLDRLDTRTLRAVRNAATHLLDARLDDALAKPEPPPRKRARPPPEPRRRAVQRYEPETPEQASRAAFEALRSKLRDRGQAGRDVLAGWTATRERSMRQDGTSNGFLYQFTDPDGEAFISLSAAARGALRRLSKSDSESEEEEEEPPQKHRLLGAEFDYHVAGLGWCRGRVAKVARGGLLEIHYKDLPYNAGRPQAAQRHLAAREVDAAVSSSKPKGASYYVAPQRTFATGRRGSPGPKLEKPEIYKCGGCDRGFTTLSGRSNHYRYCEAGRAFAAAEAAARALAASDDDVASSASPTPTPPSSDSPRAVGTTKRFPCPAGCDRFFTHAPAAVQHGKTCAAKQKAARERAFAHEASPPPPFTSPPETPLADAEARVLSLAEGPPDSPRSSEPVPPPLRQPSWWPTNSGS</sequence>
<feature type="compositionally biased region" description="Low complexity" evidence="7">
    <location>
        <begin position="42"/>
        <end position="53"/>
    </location>
</feature>
<dbReference type="PANTHER" id="PTHR48125">
    <property type="entry name" value="LP07818P1"/>
    <property type="match status" value="1"/>
</dbReference>
<dbReference type="Proteomes" id="UP000789595">
    <property type="component" value="Unassembled WGS sequence"/>
</dbReference>
<feature type="domain" description="WW" evidence="8">
    <location>
        <begin position="71"/>
        <end position="104"/>
    </location>
</feature>
<dbReference type="SUPFAM" id="SSF46785">
    <property type="entry name" value="Winged helix' DNA-binding domain"/>
    <property type="match status" value="1"/>
</dbReference>
<feature type="domain" description="AP2/ERF" evidence="9">
    <location>
        <begin position="220"/>
        <end position="285"/>
    </location>
</feature>
<evidence type="ECO:0008006" key="12">
    <source>
        <dbReference type="Google" id="ProtNLM"/>
    </source>
</evidence>
<dbReference type="SMART" id="SM00456">
    <property type="entry name" value="WW"/>
    <property type="match status" value="1"/>
</dbReference>
<accession>A0A8J2SGL9</accession>
<dbReference type="Gene3D" id="1.10.10.10">
    <property type="entry name" value="Winged helix-like DNA-binding domain superfamily/Winged helix DNA-binding domain"/>
    <property type="match status" value="1"/>
</dbReference>
<evidence type="ECO:0000256" key="1">
    <source>
        <dbReference type="ARBA" id="ARBA00004123"/>
    </source>
</evidence>
<comment type="subcellular location">
    <subcellularLocation>
        <location evidence="1">Nucleus</location>
    </subcellularLocation>
</comment>
<dbReference type="GO" id="GO:0043565">
    <property type="term" value="F:sequence-specific DNA binding"/>
    <property type="evidence" value="ECO:0007669"/>
    <property type="project" value="InterPro"/>
</dbReference>
<dbReference type="GO" id="GO:0005634">
    <property type="term" value="C:nucleus"/>
    <property type="evidence" value="ECO:0007669"/>
    <property type="project" value="UniProtKB-SubCell"/>
</dbReference>
<proteinExistence type="inferred from homology"/>
<name>A0A8J2SGL9_9STRA</name>
<feature type="compositionally biased region" description="Basic and acidic residues" evidence="7">
    <location>
        <begin position="430"/>
        <end position="440"/>
    </location>
</feature>
<dbReference type="InterPro" id="IPR001202">
    <property type="entry name" value="WW_dom"/>
</dbReference>
<dbReference type="PANTHER" id="PTHR48125:SF10">
    <property type="entry name" value="OS12G0136300 PROTEIN"/>
    <property type="match status" value="1"/>
</dbReference>
<feature type="compositionally biased region" description="Low complexity" evidence="7">
    <location>
        <begin position="1"/>
        <end position="14"/>
    </location>
</feature>
<dbReference type="PROSITE" id="PS50020">
    <property type="entry name" value="WW_DOMAIN_2"/>
    <property type="match status" value="1"/>
</dbReference>
<evidence type="ECO:0000259" key="9">
    <source>
        <dbReference type="PROSITE" id="PS51032"/>
    </source>
</evidence>
<comment type="similarity">
    <text evidence="6">Belongs to the HSF family.</text>
</comment>
<dbReference type="SMART" id="SM00415">
    <property type="entry name" value="HSF"/>
    <property type="match status" value="1"/>
</dbReference>
<feature type="region of interest" description="Disordered" evidence="7">
    <location>
        <begin position="1"/>
        <end position="73"/>
    </location>
</feature>
<feature type="compositionally biased region" description="Basic and acidic residues" evidence="7">
    <location>
        <begin position="654"/>
        <end position="686"/>
    </location>
</feature>
<dbReference type="InterPro" id="IPR036388">
    <property type="entry name" value="WH-like_DNA-bd_sf"/>
</dbReference>
<evidence type="ECO:0000256" key="4">
    <source>
        <dbReference type="ARBA" id="ARBA00023163"/>
    </source>
</evidence>
<dbReference type="InterPro" id="IPR001471">
    <property type="entry name" value="AP2/ERF_dom"/>
</dbReference>
<feature type="region of interest" description="Disordered" evidence="7">
    <location>
        <begin position="430"/>
        <end position="451"/>
    </location>
</feature>
<evidence type="ECO:0000256" key="7">
    <source>
        <dbReference type="SAM" id="MobiDB-lite"/>
    </source>
</evidence>
<keyword evidence="2" id="KW-0805">Transcription regulation</keyword>
<feature type="region of interest" description="Disordered" evidence="7">
    <location>
        <begin position="93"/>
        <end position="140"/>
    </location>
</feature>
<feature type="region of interest" description="Disordered" evidence="7">
    <location>
        <begin position="654"/>
        <end position="694"/>
    </location>
</feature>
<evidence type="ECO:0000313" key="11">
    <source>
        <dbReference type="Proteomes" id="UP000789595"/>
    </source>
</evidence>
<feature type="region of interest" description="Disordered" evidence="7">
    <location>
        <begin position="761"/>
        <end position="780"/>
    </location>
</feature>
<keyword evidence="3" id="KW-0238">DNA-binding</keyword>
<dbReference type="AlphaFoldDB" id="A0A8J2SGL9"/>
<evidence type="ECO:0000256" key="5">
    <source>
        <dbReference type="ARBA" id="ARBA00023242"/>
    </source>
</evidence>
<gene>
    <name evidence="10" type="ORF">PECAL_2P29050</name>
</gene>
<feature type="compositionally biased region" description="Low complexity" evidence="7">
    <location>
        <begin position="917"/>
        <end position="926"/>
    </location>
</feature>
<dbReference type="SUPFAM" id="SSF51045">
    <property type="entry name" value="WW domain"/>
    <property type="match status" value="1"/>
</dbReference>
<feature type="region of interest" description="Disordered" evidence="7">
    <location>
        <begin position="482"/>
        <end position="508"/>
    </location>
</feature>